<dbReference type="SMART" id="SM00671">
    <property type="entry name" value="SEL1"/>
    <property type="match status" value="7"/>
</dbReference>
<evidence type="ECO:0000313" key="3">
    <source>
        <dbReference type="EMBL" id="EGB07629.1"/>
    </source>
</evidence>
<dbReference type="SUPFAM" id="SSF81901">
    <property type="entry name" value="HCP-like"/>
    <property type="match status" value="3"/>
</dbReference>
<organism evidence="4">
    <name type="scientific">Aureococcus anophagefferens</name>
    <name type="common">Harmful bloom alga</name>
    <dbReference type="NCBI Taxonomy" id="44056"/>
    <lineage>
        <taxon>Eukaryota</taxon>
        <taxon>Sar</taxon>
        <taxon>Stramenopiles</taxon>
        <taxon>Ochrophyta</taxon>
        <taxon>Pelagophyceae</taxon>
        <taxon>Pelagomonadales</taxon>
        <taxon>Pelagomonadaceae</taxon>
        <taxon>Aureococcus</taxon>
    </lineage>
</organism>
<accession>F0YBB6</accession>
<dbReference type="InterPro" id="IPR006597">
    <property type="entry name" value="Sel1-like"/>
</dbReference>
<dbReference type="KEGG" id="aaf:AURANDRAFT_27530"/>
<evidence type="ECO:0000256" key="1">
    <source>
        <dbReference type="ARBA" id="ARBA00038101"/>
    </source>
</evidence>
<dbReference type="RefSeq" id="XP_009037627.1">
    <property type="nucleotide sequence ID" value="XM_009039379.1"/>
</dbReference>
<proteinExistence type="inferred from homology"/>
<evidence type="ECO:0000313" key="4">
    <source>
        <dbReference type="Proteomes" id="UP000002729"/>
    </source>
</evidence>
<reference evidence="3 4" key="1">
    <citation type="journal article" date="2011" name="Proc. Natl. Acad. Sci. U.S.A.">
        <title>Niche of harmful alga Aureococcus anophagefferens revealed through ecogenomics.</title>
        <authorList>
            <person name="Gobler C.J."/>
            <person name="Berry D.L."/>
            <person name="Dyhrman S.T."/>
            <person name="Wilhelm S.W."/>
            <person name="Salamov A."/>
            <person name="Lobanov A.V."/>
            <person name="Zhang Y."/>
            <person name="Collier J.L."/>
            <person name="Wurch L.L."/>
            <person name="Kustka A.B."/>
            <person name="Dill B.D."/>
            <person name="Shah M."/>
            <person name="VerBerkmoes N.C."/>
            <person name="Kuo A."/>
            <person name="Terry A."/>
            <person name="Pangilinan J."/>
            <person name="Lindquist E.A."/>
            <person name="Lucas S."/>
            <person name="Paulsen I.T."/>
            <person name="Hattenrath-Lehmann T.K."/>
            <person name="Talmage S.C."/>
            <person name="Walker E.A."/>
            <person name="Koch F."/>
            <person name="Burson A.M."/>
            <person name="Marcoval M.A."/>
            <person name="Tang Y.Z."/>
            <person name="Lecleir G.R."/>
            <person name="Coyne K.J."/>
            <person name="Berg G.M."/>
            <person name="Bertrand E.M."/>
            <person name="Saito M.A."/>
            <person name="Gladyshev V.N."/>
            <person name="Grigoriev I.V."/>
        </authorList>
    </citation>
    <scope>NUCLEOTIDE SEQUENCE [LARGE SCALE GENOMIC DNA]</scope>
    <source>
        <strain evidence="4">CCMP 1984</strain>
    </source>
</reference>
<gene>
    <name evidence="3" type="ORF">AURANDRAFT_27530</name>
</gene>
<dbReference type="OMA" id="NKAYYWA"/>
<dbReference type="InterPro" id="IPR050767">
    <property type="entry name" value="Sel1_AlgK"/>
</dbReference>
<dbReference type="PANTHER" id="PTHR11102:SF160">
    <property type="entry name" value="ERAD-ASSOCIATED E3 UBIQUITIN-PROTEIN LIGASE COMPONENT HRD3"/>
    <property type="match status" value="1"/>
</dbReference>
<protein>
    <submittedName>
        <fullName evidence="3">Uncharacterized protein</fullName>
    </submittedName>
</protein>
<feature type="compositionally biased region" description="Polar residues" evidence="2">
    <location>
        <begin position="396"/>
        <end position="411"/>
    </location>
</feature>
<evidence type="ECO:0000256" key="2">
    <source>
        <dbReference type="SAM" id="MobiDB-lite"/>
    </source>
</evidence>
<dbReference type="Proteomes" id="UP000002729">
    <property type="component" value="Unassembled WGS sequence"/>
</dbReference>
<dbReference type="Pfam" id="PF08238">
    <property type="entry name" value="Sel1"/>
    <property type="match status" value="9"/>
</dbReference>
<keyword evidence="4" id="KW-1185">Reference proteome</keyword>
<dbReference type="GeneID" id="20220379"/>
<name>F0YBB6_AURAN</name>
<dbReference type="OrthoDB" id="64419at2759"/>
<dbReference type="AlphaFoldDB" id="F0YBB6"/>
<dbReference type="EMBL" id="GL833130">
    <property type="protein sequence ID" value="EGB07629.1"/>
    <property type="molecule type" value="Genomic_DNA"/>
</dbReference>
<sequence length="421" mass="46301">MLKKNVANEVPEAITALAVCYRDGDYGLVKSAKKAAKLYKRAVELGDVKAMTSLGVYYKNGNGVKMDEAKAKQLYRMAADRGDYIAQMNLGGLLLAEKNDDEAYRWFLLAAQQGFTAAELQVGIAHGAGWGVAKDYVEAKRWFLRAAAKGCERAKGYLEQMDCKKAIRQSRPAADQGDVQAQYTLGNFLSDHGKELEDRGEHEESIAAYEESVRYLTLAAAQNYGEAQHNLALAYAEGRGVEQDLAATVPKLYERAADLGNVRAMTELGTFYVNGDGVKLDKRKGMALTRTAADRGFAMAQHNLAVQLAKDSGVFGAESHNKVVSMEIIRLYRLAAEQGYTGSENNLGNWYMRGGLGVDQDIDEAVFWYRRAARKGHKNASSVLTQLGIDHIKGQAPSNPRNVMRESTLTSRARLPATRPR</sequence>
<dbReference type="InParanoid" id="F0YBB6"/>
<dbReference type="eggNOG" id="KOG1550">
    <property type="taxonomic scope" value="Eukaryota"/>
</dbReference>
<comment type="similarity">
    <text evidence="1">Belongs to the sel-1 family.</text>
</comment>
<dbReference type="InterPro" id="IPR011990">
    <property type="entry name" value="TPR-like_helical_dom_sf"/>
</dbReference>
<dbReference type="PANTHER" id="PTHR11102">
    <property type="entry name" value="SEL-1-LIKE PROTEIN"/>
    <property type="match status" value="1"/>
</dbReference>
<feature type="region of interest" description="Disordered" evidence="2">
    <location>
        <begin position="391"/>
        <end position="421"/>
    </location>
</feature>
<dbReference type="Gene3D" id="1.25.40.10">
    <property type="entry name" value="Tetratricopeptide repeat domain"/>
    <property type="match status" value="3"/>
</dbReference>